<name>A0A6I3S3X0_9BURK</name>
<keyword evidence="7" id="KW-0408">Iron</keyword>
<evidence type="ECO:0000256" key="2">
    <source>
        <dbReference type="ARBA" id="ARBA00004196"/>
    </source>
</evidence>
<evidence type="ECO:0000256" key="1">
    <source>
        <dbReference type="ARBA" id="ARBA00001926"/>
    </source>
</evidence>
<dbReference type="SUPFAM" id="SSF48695">
    <property type="entry name" value="Multiheme cytochromes"/>
    <property type="match status" value="1"/>
</dbReference>
<reference evidence="9 10" key="1">
    <citation type="journal article" date="2019" name="Nat. Med.">
        <title>A library of human gut bacterial isolates paired with longitudinal multiomics data enables mechanistic microbiome research.</title>
        <authorList>
            <person name="Poyet M."/>
            <person name="Groussin M."/>
            <person name="Gibbons S.M."/>
            <person name="Avila-Pacheco J."/>
            <person name="Jiang X."/>
            <person name="Kearney S.M."/>
            <person name="Perrotta A.R."/>
            <person name="Berdy B."/>
            <person name="Zhao S."/>
            <person name="Lieberman T.D."/>
            <person name="Swanson P.K."/>
            <person name="Smith M."/>
            <person name="Roesemann S."/>
            <person name="Alexander J.E."/>
            <person name="Rich S.A."/>
            <person name="Livny J."/>
            <person name="Vlamakis H."/>
            <person name="Clish C."/>
            <person name="Bullock K."/>
            <person name="Deik A."/>
            <person name="Scott J."/>
            <person name="Pierce K.A."/>
            <person name="Xavier R.J."/>
            <person name="Alm E.J."/>
        </authorList>
    </citation>
    <scope>NUCLEOTIDE SEQUENCE [LARGE SCALE GENOMIC DNA]</scope>
    <source>
        <strain evidence="9 10">BIOML-A2</strain>
    </source>
</reference>
<proteinExistence type="predicted"/>
<comment type="subcellular location">
    <subcellularLocation>
        <location evidence="2">Cell envelope</location>
    </subcellularLocation>
</comment>
<accession>A0A6I3S3X0</accession>
<evidence type="ECO:0000313" key="9">
    <source>
        <dbReference type="EMBL" id="MTU43094.1"/>
    </source>
</evidence>
<dbReference type="AlphaFoldDB" id="A0A6I3S3X0"/>
<evidence type="ECO:0000256" key="4">
    <source>
        <dbReference type="ARBA" id="ARBA00022617"/>
    </source>
</evidence>
<keyword evidence="6" id="KW-0249">Electron transport</keyword>
<keyword evidence="3" id="KW-0813">Transport</keyword>
<dbReference type="InterPro" id="IPR012286">
    <property type="entry name" value="Tetrahaem_cytochrome"/>
</dbReference>
<dbReference type="InterPro" id="IPR036280">
    <property type="entry name" value="Multihaem_cyt_sf"/>
</dbReference>
<dbReference type="RefSeq" id="WP_155168341.1">
    <property type="nucleotide sequence ID" value="NZ_CATZPX010000034.1"/>
</dbReference>
<dbReference type="Gene3D" id="1.10.1130.10">
    <property type="entry name" value="Flavocytochrome C3, Chain A"/>
    <property type="match status" value="1"/>
</dbReference>
<evidence type="ECO:0000256" key="6">
    <source>
        <dbReference type="ARBA" id="ARBA00022982"/>
    </source>
</evidence>
<evidence type="ECO:0000259" key="8">
    <source>
        <dbReference type="Pfam" id="PF14537"/>
    </source>
</evidence>
<evidence type="ECO:0000313" key="10">
    <source>
        <dbReference type="Proteomes" id="UP000462362"/>
    </source>
</evidence>
<dbReference type="Proteomes" id="UP000462362">
    <property type="component" value="Unassembled WGS sequence"/>
</dbReference>
<dbReference type="GO" id="GO:0030313">
    <property type="term" value="C:cell envelope"/>
    <property type="evidence" value="ECO:0007669"/>
    <property type="project" value="UniProtKB-SubCell"/>
</dbReference>
<comment type="caution">
    <text evidence="9">The sequence shown here is derived from an EMBL/GenBank/DDBJ whole genome shotgun (WGS) entry which is preliminary data.</text>
</comment>
<keyword evidence="5" id="KW-0479">Metal-binding</keyword>
<evidence type="ECO:0000256" key="3">
    <source>
        <dbReference type="ARBA" id="ARBA00022448"/>
    </source>
</evidence>
<dbReference type="GO" id="GO:0046872">
    <property type="term" value="F:metal ion binding"/>
    <property type="evidence" value="ECO:0007669"/>
    <property type="project" value="UniProtKB-KW"/>
</dbReference>
<dbReference type="EMBL" id="WNCL01000012">
    <property type="protein sequence ID" value="MTU43094.1"/>
    <property type="molecule type" value="Genomic_DNA"/>
</dbReference>
<protein>
    <recommendedName>
        <fullName evidence="8">Tetrahaem cytochrome domain-containing protein</fullName>
    </recommendedName>
</protein>
<sequence length="106" mass="11771">MKALNIIVLLAGLFAAVNSYAAGTVLMEKHGAAWPQSQNGYATKYQCMKCHGDYKNLAQKTKDSSPNPHYSHMGEVNCVECHKPNQAKPDLMCNSCHKFEIKKITK</sequence>
<feature type="domain" description="Tetrahaem cytochrome" evidence="8">
    <location>
        <begin position="30"/>
        <end position="98"/>
    </location>
</feature>
<organism evidence="9 10">
    <name type="scientific">Parasutterella excrementihominis</name>
    <dbReference type="NCBI Taxonomy" id="487175"/>
    <lineage>
        <taxon>Bacteria</taxon>
        <taxon>Pseudomonadati</taxon>
        <taxon>Pseudomonadota</taxon>
        <taxon>Betaproteobacteria</taxon>
        <taxon>Burkholderiales</taxon>
        <taxon>Sutterellaceae</taxon>
        <taxon>Parasutterella</taxon>
    </lineage>
</organism>
<evidence type="ECO:0000256" key="5">
    <source>
        <dbReference type="ARBA" id="ARBA00022723"/>
    </source>
</evidence>
<evidence type="ECO:0000256" key="7">
    <source>
        <dbReference type="ARBA" id="ARBA00023004"/>
    </source>
</evidence>
<comment type="cofactor">
    <cofactor evidence="1">
        <name>heme c</name>
        <dbReference type="ChEBI" id="CHEBI:61717"/>
    </cofactor>
</comment>
<dbReference type="Pfam" id="PF14537">
    <property type="entry name" value="Cytochrom_c3_2"/>
    <property type="match status" value="1"/>
</dbReference>
<gene>
    <name evidence="9" type="ORF">GMD42_05560</name>
</gene>
<keyword evidence="4" id="KW-0349">Heme</keyword>